<dbReference type="SUPFAM" id="SSF140383">
    <property type="entry name" value="BSD domain-like"/>
    <property type="match status" value="2"/>
</dbReference>
<dbReference type="InterPro" id="IPR027079">
    <property type="entry name" value="Tfb1/GTF2H1"/>
</dbReference>
<dbReference type="Gene3D" id="1.10.3970.10">
    <property type="entry name" value="BSD domain"/>
    <property type="match status" value="1"/>
</dbReference>
<dbReference type="Pfam" id="PF08567">
    <property type="entry name" value="PH_TFIIH"/>
    <property type="match status" value="1"/>
</dbReference>
<evidence type="ECO:0000313" key="9">
    <source>
        <dbReference type="EMBL" id="KAF9454054.1"/>
    </source>
</evidence>
<evidence type="ECO:0000256" key="4">
    <source>
        <dbReference type="ARBA" id="ARBA00023015"/>
    </source>
</evidence>
<dbReference type="InterPro" id="IPR011993">
    <property type="entry name" value="PH-like_dom_sf"/>
</dbReference>
<feature type="compositionally biased region" description="Low complexity" evidence="7">
    <location>
        <begin position="122"/>
        <end position="139"/>
    </location>
</feature>
<dbReference type="SMART" id="SM00751">
    <property type="entry name" value="BSD"/>
    <property type="match status" value="2"/>
</dbReference>
<evidence type="ECO:0000259" key="8">
    <source>
        <dbReference type="PROSITE" id="PS50858"/>
    </source>
</evidence>
<reference evidence="9" key="1">
    <citation type="submission" date="2020-11" db="EMBL/GenBank/DDBJ databases">
        <authorList>
            <consortium name="DOE Joint Genome Institute"/>
            <person name="Ahrendt S."/>
            <person name="Riley R."/>
            <person name="Andreopoulos W."/>
            <person name="Labutti K."/>
            <person name="Pangilinan J."/>
            <person name="Ruiz-Duenas F.J."/>
            <person name="Barrasa J.M."/>
            <person name="Sanchez-Garcia M."/>
            <person name="Camarero S."/>
            <person name="Miyauchi S."/>
            <person name="Serrano A."/>
            <person name="Linde D."/>
            <person name="Babiker R."/>
            <person name="Drula E."/>
            <person name="Ayuso-Fernandez I."/>
            <person name="Pacheco R."/>
            <person name="Padilla G."/>
            <person name="Ferreira P."/>
            <person name="Barriuso J."/>
            <person name="Kellner H."/>
            <person name="Castanera R."/>
            <person name="Alfaro M."/>
            <person name="Ramirez L."/>
            <person name="Pisabarro A.G."/>
            <person name="Kuo A."/>
            <person name="Tritt A."/>
            <person name="Lipzen A."/>
            <person name="He G."/>
            <person name="Yan M."/>
            <person name="Ng V."/>
            <person name="Cullen D."/>
            <person name="Martin F."/>
            <person name="Rosso M.-N."/>
            <person name="Henrissat B."/>
            <person name="Hibbett D."/>
            <person name="Martinez A.T."/>
            <person name="Grigoriev I.V."/>
        </authorList>
    </citation>
    <scope>NUCLEOTIDE SEQUENCE</scope>
    <source>
        <strain evidence="9">MF-IS2</strain>
    </source>
</reference>
<dbReference type="InterPro" id="IPR005607">
    <property type="entry name" value="BSD_dom"/>
</dbReference>
<dbReference type="Gene3D" id="6.10.140.1200">
    <property type="match status" value="1"/>
</dbReference>
<feature type="region of interest" description="Disordered" evidence="7">
    <location>
        <begin position="122"/>
        <end position="146"/>
    </location>
</feature>
<evidence type="ECO:0000256" key="6">
    <source>
        <dbReference type="ARBA" id="ARBA00023242"/>
    </source>
</evidence>
<gene>
    <name evidence="9" type="ORF">P691DRAFT_771042</name>
</gene>
<name>A0A9P5XNG6_9AGAR</name>
<dbReference type="SUPFAM" id="SSF50729">
    <property type="entry name" value="PH domain-like"/>
    <property type="match status" value="1"/>
</dbReference>
<dbReference type="GO" id="GO:0000439">
    <property type="term" value="C:transcription factor TFIIH core complex"/>
    <property type="evidence" value="ECO:0007669"/>
    <property type="project" value="InterPro"/>
</dbReference>
<comment type="similarity">
    <text evidence="2">Belongs to the TFB1 family.</text>
</comment>
<dbReference type="CDD" id="cd13229">
    <property type="entry name" value="PH_TFIIH"/>
    <property type="match status" value="1"/>
</dbReference>
<evidence type="ECO:0000313" key="10">
    <source>
        <dbReference type="Proteomes" id="UP000807342"/>
    </source>
</evidence>
<accession>A0A9P5XNG6</accession>
<dbReference type="Pfam" id="PF03909">
    <property type="entry name" value="BSD"/>
    <property type="match status" value="1"/>
</dbReference>
<dbReference type="Gene3D" id="2.30.29.30">
    <property type="entry name" value="Pleckstrin-homology domain (PH domain)/Phosphotyrosine-binding domain (PTB)"/>
    <property type="match status" value="1"/>
</dbReference>
<evidence type="ECO:0000256" key="2">
    <source>
        <dbReference type="ARBA" id="ARBA00009448"/>
    </source>
</evidence>
<keyword evidence="4" id="KW-0805">Transcription regulation</keyword>
<dbReference type="AlphaFoldDB" id="A0A9P5XNG6"/>
<proteinExistence type="inferred from homology"/>
<keyword evidence="6" id="KW-0539">Nucleus</keyword>
<keyword evidence="10" id="KW-1185">Reference proteome</keyword>
<keyword evidence="5" id="KW-0804">Transcription</keyword>
<comment type="subcellular location">
    <subcellularLocation>
        <location evidence="1">Nucleus</location>
    </subcellularLocation>
</comment>
<dbReference type="Proteomes" id="UP000807342">
    <property type="component" value="Unassembled WGS sequence"/>
</dbReference>
<evidence type="ECO:0000256" key="5">
    <source>
        <dbReference type="ARBA" id="ARBA00023163"/>
    </source>
</evidence>
<evidence type="ECO:0000256" key="3">
    <source>
        <dbReference type="ARBA" id="ARBA00022737"/>
    </source>
</evidence>
<dbReference type="GO" id="GO:0006289">
    <property type="term" value="P:nucleotide-excision repair"/>
    <property type="evidence" value="ECO:0007669"/>
    <property type="project" value="InterPro"/>
</dbReference>
<feature type="domain" description="BSD" evidence="8">
    <location>
        <begin position="240"/>
        <end position="292"/>
    </location>
</feature>
<dbReference type="PROSITE" id="PS50858">
    <property type="entry name" value="BSD"/>
    <property type="match status" value="1"/>
</dbReference>
<dbReference type="EMBL" id="MU151057">
    <property type="protein sequence ID" value="KAF9454054.1"/>
    <property type="molecule type" value="Genomic_DNA"/>
</dbReference>
<keyword evidence="3" id="KW-0677">Repeat</keyword>
<sequence>MPTIVCTAKVSCKKLPGLLELTDTHLQWTQEGGKSPSIRLPRIELSSLFCSKEGAAQVRLKIALFTDENGHNFTFISPNARVEREKFKTELTVIVGTNKAAAEAGTLAPVAATLTPAVPLTATPTHKTPTPTASNAPTPRIGGVPPLPLSRAASVTSERRATTPVIAGIDPANDFKLRKKVLMGNPDLAALHKDLVIGGQITEAEFWDGREHLLLAQAAADNQRKGKPGQLVDPRPETVEGGEIKIRITPQLVHDIFDEYPVVAKAYSENVPSKLTEEQFWKRYFQSKLFNAHRASIRSSAAQHVVKDDEIFDKYLERDDDELEPRRQRTDPVQAVVDLAATLEDHGETGNEKDITMQAGRQKGALPLIRKFNEHSERLLNSALGEVPPAKRRRLDPGEDPYTQIEIDDLQDSELSSGILLEMKDRQRYFEGRMASQAAEEAGAKKASHGDQLSICVLRFYFPLIFQSLDYEAILRETKANLQSWDANLTQLKIERKAGDSALIGMTQNVAALLDVKSRKNDIPDGFFRQMTTCQTAANEFLRQFWSATYPPLVDSQSVVSSATPAQRAAKAAKMIGYLAKTTEKVEALVRAAQVNGLDGSRVEIAMKPVVNAVDHALNFYRNRKPQALSARK</sequence>
<evidence type="ECO:0000256" key="1">
    <source>
        <dbReference type="ARBA" id="ARBA00004123"/>
    </source>
</evidence>
<protein>
    <recommendedName>
        <fullName evidence="8">BSD domain-containing protein</fullName>
    </recommendedName>
</protein>
<dbReference type="PANTHER" id="PTHR12856">
    <property type="entry name" value="TRANSCRIPTION INITIATION FACTOR IIH-RELATED"/>
    <property type="match status" value="1"/>
</dbReference>
<organism evidence="9 10">
    <name type="scientific">Macrolepiota fuliginosa MF-IS2</name>
    <dbReference type="NCBI Taxonomy" id="1400762"/>
    <lineage>
        <taxon>Eukaryota</taxon>
        <taxon>Fungi</taxon>
        <taxon>Dikarya</taxon>
        <taxon>Basidiomycota</taxon>
        <taxon>Agaricomycotina</taxon>
        <taxon>Agaricomycetes</taxon>
        <taxon>Agaricomycetidae</taxon>
        <taxon>Agaricales</taxon>
        <taxon>Agaricineae</taxon>
        <taxon>Agaricaceae</taxon>
        <taxon>Macrolepiota</taxon>
    </lineage>
</organism>
<comment type="caution">
    <text evidence="9">The sequence shown here is derived from an EMBL/GenBank/DDBJ whole genome shotgun (WGS) entry which is preliminary data.</text>
</comment>
<dbReference type="GO" id="GO:0006351">
    <property type="term" value="P:DNA-templated transcription"/>
    <property type="evidence" value="ECO:0007669"/>
    <property type="project" value="InterPro"/>
</dbReference>
<dbReference type="OrthoDB" id="360521at2759"/>
<dbReference type="InterPro" id="IPR035925">
    <property type="entry name" value="BSD_dom_sf"/>
</dbReference>
<dbReference type="InterPro" id="IPR013876">
    <property type="entry name" value="TFIIH_BTF_p62_N"/>
</dbReference>
<evidence type="ECO:0000256" key="7">
    <source>
        <dbReference type="SAM" id="MobiDB-lite"/>
    </source>
</evidence>